<protein>
    <submittedName>
        <fullName evidence="7">FecR domain-containing protein</fullName>
    </submittedName>
</protein>
<comment type="subcellular location">
    <subcellularLocation>
        <location evidence="1">Cell outer membrane</location>
    </subcellularLocation>
</comment>
<keyword evidence="5" id="KW-0732">Signal</keyword>
<dbReference type="RefSeq" id="WP_377029056.1">
    <property type="nucleotide sequence ID" value="NZ_JBHOMY010000012.1"/>
</dbReference>
<evidence type="ECO:0000313" key="7">
    <source>
        <dbReference type="EMBL" id="MFC1456164.1"/>
    </source>
</evidence>
<dbReference type="InterPro" id="IPR036942">
    <property type="entry name" value="Beta-barrel_TonB_sf"/>
</dbReference>
<evidence type="ECO:0000259" key="6">
    <source>
        <dbReference type="Pfam" id="PF04773"/>
    </source>
</evidence>
<feature type="chain" id="PRO_5047145222" evidence="5">
    <location>
        <begin position="25"/>
        <end position="1213"/>
    </location>
</feature>
<accession>A0ABV6Y4H0</accession>
<sequence length="1213" mass="130569">MSSRSLGLLAVTSTLALCLVDAQAQSPVPRPVPAAGAIVAVKGGEEMRFVREDLWRSAAIQQNVVGGDTLRTNEIGNLAILFSDQTQIRVGRNSTLTVNDVAGGQTGNTQLSLQGGTIWARAARGGSGVDIKTPAAVAAIRGTDWSLAVDGSGKTSLIVLEGVVELSNAQGSVTVRQGEGAVVSIGQAPTKFVITNSNDREQMLFYLSLRDTFASISTSPLTGSALRGERTRIAAIPPKARSDEDWLRLAEVAPSLDGRTVAAEALAQARSHPLSAGQRARADLVEAALLGSQHRWPEAAALFARAERGVDPKRRIFASYGRYIAQSLANPKQVYAEPRIALNDPFAVLAHAYVVAFRQDLQAAAEVLKDGQRRFPNDARLAVTAAQIAYALNRREEMRDAIARAKGLDPDDPEVIATDSNIRGDIDGEVNAAIESLRRAAAIAPGNSNVWNSLGLFESDRDRPLAAEDALRRAIEADPGSPVSYANLAILLLDQNRVDEAGALIDKALSLDPAFSVGYIARGRYLLQKGEAAKGLEAILAGSAANPGLSQGLLMAAVAYYQNGDEELADQALDNADRLDPNDPVVASFRTAIAIDQYQADQAVLAAREAVRRYRQRGGDFAGLAINKEGGSYPAQAYRFLNLNEWSRFYGDRVFDPFSASTYFDQAAVERPNLVTGRPDISNIESGVGSDLTSFNLTIQGLFFDPLAVSGRIGRIDLLRRPFLDAEVGGALLHHNGRIGWGADATVQGFWSEPVPTSFTVTASRKKTNGRDLIDREDVDNGAFFVGMAPSAADRFLVFGAGANQDPAIATINTPTNFAEGTQNTAAVLGGAGWSHSFDDRNVLTTAVFGQSGLDRRYTNAASGDLPGFIVGGTSWERNKTEGVSAALSHMIGFGDLTVRYGFEAQRGRSIARTAGRSYVYNIANDSIDFADLNESADTNFESTRLYADAFWRPFDWFEAQAGIERSTLEIEDGPDDDAVSPRLGIGISPFEGQWLRAVYRQDVVQPIAFTLAPVTTVSLVPNALPTSLGAETKTLALRWDAEWSPYVFTSVEYQRQDATNLSLPLPYTFDSIDIEKARIERLAATANLWLTHGIGVFGTIGTISSEVRSEEARSGDVPFIAGKFARAGMTLVHPSRLRFTLAGTFVGDITGNLAGRKIDDYWTADAALTWETPDRRFLVGLSVLNLLDEYYKLAPDVRGAGRTFEASLKARF</sequence>
<dbReference type="Gene3D" id="2.60.120.1440">
    <property type="match status" value="1"/>
</dbReference>
<feature type="signal peptide" evidence="5">
    <location>
        <begin position="1"/>
        <end position="24"/>
    </location>
</feature>
<dbReference type="PANTHER" id="PTHR38731">
    <property type="entry name" value="LIPL45-RELATED LIPOPROTEIN-RELATED"/>
    <property type="match status" value="1"/>
</dbReference>
<gene>
    <name evidence="7" type="ORF">ACETIH_05400</name>
</gene>
<evidence type="ECO:0000256" key="3">
    <source>
        <dbReference type="ARBA" id="ARBA00023237"/>
    </source>
</evidence>
<dbReference type="InterPro" id="IPR006860">
    <property type="entry name" value="FecR"/>
</dbReference>
<dbReference type="Pfam" id="PF14559">
    <property type="entry name" value="TPR_19"/>
    <property type="match status" value="1"/>
</dbReference>
<evidence type="ECO:0000256" key="5">
    <source>
        <dbReference type="SAM" id="SignalP"/>
    </source>
</evidence>
<dbReference type="Gene3D" id="1.25.40.10">
    <property type="entry name" value="Tetratricopeptide repeat domain"/>
    <property type="match status" value="2"/>
</dbReference>
<keyword evidence="8" id="KW-1185">Reference proteome</keyword>
<name>A0ABV6Y4H0_9HYPH</name>
<keyword evidence="2" id="KW-0472">Membrane</keyword>
<dbReference type="Pfam" id="PF13181">
    <property type="entry name" value="TPR_8"/>
    <property type="match status" value="1"/>
</dbReference>
<evidence type="ECO:0000256" key="2">
    <source>
        <dbReference type="ARBA" id="ARBA00023136"/>
    </source>
</evidence>
<dbReference type="Gene3D" id="2.40.170.20">
    <property type="entry name" value="TonB-dependent receptor, beta-barrel domain"/>
    <property type="match status" value="1"/>
</dbReference>
<evidence type="ECO:0000256" key="4">
    <source>
        <dbReference type="PROSITE-ProRule" id="PRU00339"/>
    </source>
</evidence>
<dbReference type="SUPFAM" id="SSF48452">
    <property type="entry name" value="TPR-like"/>
    <property type="match status" value="2"/>
</dbReference>
<feature type="domain" description="FecR protein" evidence="6">
    <location>
        <begin position="68"/>
        <end position="165"/>
    </location>
</feature>
<proteinExistence type="predicted"/>
<evidence type="ECO:0000256" key="1">
    <source>
        <dbReference type="ARBA" id="ARBA00004442"/>
    </source>
</evidence>
<dbReference type="InterPro" id="IPR019734">
    <property type="entry name" value="TPR_rpt"/>
</dbReference>
<comment type="caution">
    <text evidence="7">The sequence shown here is derived from an EMBL/GenBank/DDBJ whole genome shotgun (WGS) entry which is preliminary data.</text>
</comment>
<reference evidence="7 8" key="1">
    <citation type="submission" date="2024-09" db="EMBL/GenBank/DDBJ databases">
        <title>Nodulacao em especies de Leguminosae Basais da Amazonia e Caracterizacao dos Rizobios e Bacterias Associadas aos Nodulos.</title>
        <authorList>
            <person name="Jambeiro I.C.A."/>
            <person name="Lopes I.S."/>
            <person name="Aguiar E.R.G.R."/>
            <person name="Santos A.F.J."/>
            <person name="Dos Santos J.M.F."/>
            <person name="Gross E."/>
        </authorList>
    </citation>
    <scope>NUCLEOTIDE SEQUENCE [LARGE SCALE GENOMIC DNA]</scope>
    <source>
        <strain evidence="7 8">BRUESC1165</strain>
    </source>
</reference>
<dbReference type="SMART" id="SM00028">
    <property type="entry name" value="TPR"/>
    <property type="match status" value="5"/>
</dbReference>
<dbReference type="SUPFAM" id="SSF56935">
    <property type="entry name" value="Porins"/>
    <property type="match status" value="1"/>
</dbReference>
<dbReference type="EMBL" id="JBHOMY010000012">
    <property type="protein sequence ID" value="MFC1456164.1"/>
    <property type="molecule type" value="Genomic_DNA"/>
</dbReference>
<dbReference type="InterPro" id="IPR011990">
    <property type="entry name" value="TPR-like_helical_dom_sf"/>
</dbReference>
<keyword evidence="3" id="KW-0998">Cell outer membrane</keyword>
<feature type="repeat" description="TPR" evidence="4">
    <location>
        <begin position="482"/>
        <end position="515"/>
    </location>
</feature>
<keyword evidence="4" id="KW-0802">TPR repeat</keyword>
<dbReference type="PROSITE" id="PS50005">
    <property type="entry name" value="TPR"/>
    <property type="match status" value="1"/>
</dbReference>
<organism evidence="7 8">
    <name type="scientific">Microvirga arabica</name>
    <dbReference type="NCBI Taxonomy" id="1128671"/>
    <lineage>
        <taxon>Bacteria</taxon>
        <taxon>Pseudomonadati</taxon>
        <taxon>Pseudomonadota</taxon>
        <taxon>Alphaproteobacteria</taxon>
        <taxon>Hyphomicrobiales</taxon>
        <taxon>Methylobacteriaceae</taxon>
        <taxon>Microvirga</taxon>
    </lineage>
</organism>
<dbReference type="Pfam" id="PF04773">
    <property type="entry name" value="FecR"/>
    <property type="match status" value="1"/>
</dbReference>
<dbReference type="Proteomes" id="UP001593940">
    <property type="component" value="Unassembled WGS sequence"/>
</dbReference>
<evidence type="ECO:0000313" key="8">
    <source>
        <dbReference type="Proteomes" id="UP001593940"/>
    </source>
</evidence>